<dbReference type="InterPro" id="IPR029962">
    <property type="entry name" value="TBL"/>
</dbReference>
<evidence type="ECO:0000313" key="11">
    <source>
        <dbReference type="EMBL" id="KAK9670580.1"/>
    </source>
</evidence>
<dbReference type="InterPro" id="IPR026057">
    <property type="entry name" value="TBL_C"/>
</dbReference>
<dbReference type="GO" id="GO:0005794">
    <property type="term" value="C:Golgi apparatus"/>
    <property type="evidence" value="ECO:0007669"/>
    <property type="project" value="TreeGrafter"/>
</dbReference>
<reference evidence="11" key="1">
    <citation type="submission" date="2024-03" db="EMBL/GenBank/DDBJ databases">
        <title>WGS assembly of Saponaria officinalis var. Norfolk2.</title>
        <authorList>
            <person name="Jenkins J."/>
            <person name="Shu S."/>
            <person name="Grimwood J."/>
            <person name="Barry K."/>
            <person name="Goodstein D."/>
            <person name="Schmutz J."/>
            <person name="Leebens-Mack J."/>
            <person name="Osbourn A."/>
        </authorList>
    </citation>
    <scope>NUCLEOTIDE SEQUENCE [LARGE SCALE GENOMIC DNA]</scope>
    <source>
        <strain evidence="11">JIC</strain>
    </source>
</reference>
<evidence type="ECO:0000256" key="4">
    <source>
        <dbReference type="ARBA" id="ARBA00022968"/>
    </source>
</evidence>
<dbReference type="Pfam" id="PF13839">
    <property type="entry name" value="PC-Esterase"/>
    <property type="match status" value="1"/>
</dbReference>
<evidence type="ECO:0000256" key="7">
    <source>
        <dbReference type="SAM" id="MobiDB-lite"/>
    </source>
</evidence>
<dbReference type="GO" id="GO:0016020">
    <property type="term" value="C:membrane"/>
    <property type="evidence" value="ECO:0007669"/>
    <property type="project" value="UniProtKB-SubCell"/>
</dbReference>
<keyword evidence="3 8" id="KW-0812">Transmembrane</keyword>
<evidence type="ECO:0000256" key="1">
    <source>
        <dbReference type="ARBA" id="ARBA00004167"/>
    </source>
</evidence>
<evidence type="ECO:0000313" key="12">
    <source>
        <dbReference type="Proteomes" id="UP001443914"/>
    </source>
</evidence>
<comment type="subcellular location">
    <subcellularLocation>
        <location evidence="1">Membrane</location>
        <topology evidence="1">Single-pass membrane protein</topology>
    </subcellularLocation>
</comment>
<evidence type="ECO:0000259" key="9">
    <source>
        <dbReference type="Pfam" id="PF13839"/>
    </source>
</evidence>
<dbReference type="Pfam" id="PF14416">
    <property type="entry name" value="PMR5N"/>
    <property type="match status" value="1"/>
</dbReference>
<feature type="domain" description="Trichome birefringence-like N-terminal" evidence="10">
    <location>
        <begin position="89"/>
        <end position="141"/>
    </location>
</feature>
<accession>A0AAW1H6X3</accession>
<evidence type="ECO:0000256" key="2">
    <source>
        <dbReference type="ARBA" id="ARBA00007727"/>
    </source>
</evidence>
<comment type="similarity">
    <text evidence="2">Belongs to the PC-esterase family. TBL subfamily.</text>
</comment>
<dbReference type="PANTHER" id="PTHR32285:SF63">
    <property type="entry name" value="OS01G0880400 PROTEIN"/>
    <property type="match status" value="1"/>
</dbReference>
<evidence type="ECO:0000256" key="8">
    <source>
        <dbReference type="SAM" id="Phobius"/>
    </source>
</evidence>
<feature type="compositionally biased region" description="Low complexity" evidence="7">
    <location>
        <begin position="1"/>
        <end position="27"/>
    </location>
</feature>
<proteinExistence type="inferred from homology"/>
<feature type="region of interest" description="Disordered" evidence="7">
    <location>
        <begin position="1"/>
        <end position="34"/>
    </location>
</feature>
<protein>
    <recommendedName>
        <fullName evidence="13">Trichome birefringence-like N-terminal domain-containing protein</fullName>
    </recommendedName>
</protein>
<keyword evidence="4" id="KW-0735">Signal-anchor</keyword>
<comment type="caution">
    <text evidence="11">The sequence shown here is derived from an EMBL/GenBank/DDBJ whole genome shotgun (WGS) entry which is preliminary data.</text>
</comment>
<dbReference type="PANTHER" id="PTHR32285">
    <property type="entry name" value="PROTEIN TRICHOME BIREFRINGENCE-LIKE 9-RELATED"/>
    <property type="match status" value="1"/>
</dbReference>
<dbReference type="AlphaFoldDB" id="A0AAW1H6X3"/>
<organism evidence="11 12">
    <name type="scientific">Saponaria officinalis</name>
    <name type="common">Common soapwort</name>
    <name type="synonym">Lychnis saponaria</name>
    <dbReference type="NCBI Taxonomy" id="3572"/>
    <lineage>
        <taxon>Eukaryota</taxon>
        <taxon>Viridiplantae</taxon>
        <taxon>Streptophyta</taxon>
        <taxon>Embryophyta</taxon>
        <taxon>Tracheophyta</taxon>
        <taxon>Spermatophyta</taxon>
        <taxon>Magnoliopsida</taxon>
        <taxon>eudicotyledons</taxon>
        <taxon>Gunneridae</taxon>
        <taxon>Pentapetalae</taxon>
        <taxon>Caryophyllales</taxon>
        <taxon>Caryophyllaceae</taxon>
        <taxon>Caryophylleae</taxon>
        <taxon>Saponaria</taxon>
    </lineage>
</organism>
<evidence type="ECO:0000256" key="5">
    <source>
        <dbReference type="ARBA" id="ARBA00022989"/>
    </source>
</evidence>
<keyword evidence="6 8" id="KW-0472">Membrane</keyword>
<gene>
    <name evidence="11" type="ORF">RND81_13G210900</name>
</gene>
<sequence>MSEFSRSVSFSRSKSSNRRTPNSSSPKVQLQRQNSDSLHRHGWASKNFYIIVTIGPLITFILALSCGYLYVFPNLELAFHRNDVSSRRQCDVFDGSWVPDYSYPLYNSSECPFVEQGFNCLANGRNDKDYLRWRWKPRSCDIPRFDPPAMLERLRGKRVVLVGDSMSRTQWESLICLLMTGVEDKTSVYEMEGRNITKTARHLGVRFHSFNFSIEFYRSVFLVQPGMATKHAPKRVKSTLVLDKLDDISKEWVNSDVLIFNSGHWWVPGKLFATGCYFQLAGSLKLGMSIDVAYKTALSTWASWVDASINSTRTRVFFRTFEPSHWSNESSLHCNITRFPTSETESSYGNPFSKSVMNTVMNMKTPVTVLRITSMSATRSDAHVGNWSDRKVVSDCSHWCLPGVPDIWNEVLLSYLFSNKDLELR</sequence>
<dbReference type="GO" id="GO:0016413">
    <property type="term" value="F:O-acetyltransferase activity"/>
    <property type="evidence" value="ECO:0007669"/>
    <property type="project" value="InterPro"/>
</dbReference>
<dbReference type="Proteomes" id="UP001443914">
    <property type="component" value="Unassembled WGS sequence"/>
</dbReference>
<feature type="transmembrane region" description="Helical" evidence="8">
    <location>
        <begin position="48"/>
        <end position="71"/>
    </location>
</feature>
<evidence type="ECO:0008006" key="13">
    <source>
        <dbReference type="Google" id="ProtNLM"/>
    </source>
</evidence>
<dbReference type="InterPro" id="IPR025846">
    <property type="entry name" value="TBL_N"/>
</dbReference>
<keyword evidence="5 8" id="KW-1133">Transmembrane helix</keyword>
<evidence type="ECO:0000256" key="6">
    <source>
        <dbReference type="ARBA" id="ARBA00023136"/>
    </source>
</evidence>
<keyword evidence="12" id="KW-1185">Reference proteome</keyword>
<dbReference type="EMBL" id="JBDFQZ010000013">
    <property type="protein sequence ID" value="KAK9670580.1"/>
    <property type="molecule type" value="Genomic_DNA"/>
</dbReference>
<evidence type="ECO:0000256" key="3">
    <source>
        <dbReference type="ARBA" id="ARBA00022692"/>
    </source>
</evidence>
<name>A0AAW1H6X3_SAPOF</name>
<evidence type="ECO:0000259" key="10">
    <source>
        <dbReference type="Pfam" id="PF14416"/>
    </source>
</evidence>
<feature type="domain" description="Trichome birefringence-like C-terminal" evidence="9">
    <location>
        <begin position="142"/>
        <end position="414"/>
    </location>
</feature>